<dbReference type="EMBL" id="BAQB01000018">
    <property type="protein sequence ID" value="GBR47059.1"/>
    <property type="molecule type" value="Genomic_DNA"/>
</dbReference>
<accession>A0ABQ0QJI1</accession>
<name>A0ABQ0QJI1_9PROT</name>
<comment type="caution">
    <text evidence="1">The sequence shown here is derived from an EMBL/GenBank/DDBJ whole genome shotgun (WGS) entry which is preliminary data.</text>
</comment>
<evidence type="ECO:0000313" key="1">
    <source>
        <dbReference type="EMBL" id="GBR47059.1"/>
    </source>
</evidence>
<dbReference type="Proteomes" id="UP001062443">
    <property type="component" value="Unassembled WGS sequence"/>
</dbReference>
<proteinExistence type="predicted"/>
<protein>
    <submittedName>
        <fullName evidence="1">Uncharacterized protein</fullName>
    </submittedName>
</protein>
<gene>
    <name evidence="1" type="ORF">AA106556_1325</name>
</gene>
<organism evidence="1 2">
    <name type="scientific">Neokomagataea tanensis NBRC 106556</name>
    <dbReference type="NCBI Taxonomy" id="1223519"/>
    <lineage>
        <taxon>Bacteria</taxon>
        <taxon>Pseudomonadati</taxon>
        <taxon>Pseudomonadota</taxon>
        <taxon>Alphaproteobacteria</taxon>
        <taxon>Acetobacterales</taxon>
        <taxon>Acetobacteraceae</taxon>
        <taxon>Neokomagataea</taxon>
    </lineage>
</organism>
<reference evidence="1" key="1">
    <citation type="submission" date="2013-04" db="EMBL/GenBank/DDBJ databases">
        <title>The genome sequencing project of 58 acetic acid bacteria.</title>
        <authorList>
            <person name="Okamoto-Kainuma A."/>
            <person name="Ishikawa M."/>
            <person name="Umino S."/>
            <person name="Koizumi Y."/>
            <person name="Shiwa Y."/>
            <person name="Yoshikawa H."/>
            <person name="Matsutani M."/>
            <person name="Matsushita K."/>
        </authorList>
    </citation>
    <scope>NUCLEOTIDE SEQUENCE</scope>
    <source>
        <strain evidence="1">NBRC 106556</strain>
    </source>
</reference>
<keyword evidence="2" id="KW-1185">Reference proteome</keyword>
<evidence type="ECO:0000313" key="2">
    <source>
        <dbReference type="Proteomes" id="UP001062443"/>
    </source>
</evidence>
<sequence>MRVVVAVIMAWCVEAYDSGGWYWDLCCAGDDDACDDATIHACQKLFGEFAAWAALGGEDRVPISGW</sequence>